<dbReference type="Pfam" id="PF09268">
    <property type="entry name" value="Clathrin-link"/>
    <property type="match status" value="1"/>
</dbReference>
<keyword evidence="2" id="KW-0677">Repeat</keyword>
<dbReference type="Gene3D" id="1.25.40.730">
    <property type="match status" value="1"/>
</dbReference>
<dbReference type="InterPro" id="IPR015348">
    <property type="entry name" value="Clathrin_H-chain_linker_core"/>
</dbReference>
<feature type="repeat" description="CHCR" evidence="7">
    <location>
        <begin position="1280"/>
        <end position="1426"/>
    </location>
</feature>
<evidence type="ECO:0000313" key="11">
    <source>
        <dbReference type="Proteomes" id="UP001362899"/>
    </source>
</evidence>
<comment type="subcellular location">
    <subcellularLocation>
        <location evidence="6">Cytoplasmic vesicle membrane</location>
        <topology evidence="6">Peripheral membrane protein</topology>
        <orientation evidence="6">Cytoplasmic side</orientation>
    </subcellularLocation>
    <subcellularLocation>
        <location evidence="6">Membrane</location>
        <location evidence="6">Coated pit</location>
        <topology evidence="6">Peripheral membrane protein</topology>
        <orientation evidence="6">Cytoplasmic side</orientation>
    </subcellularLocation>
</comment>
<name>A0AAV5RKI6_STABA</name>
<feature type="coiled-coil region" evidence="8">
    <location>
        <begin position="1609"/>
        <end position="1636"/>
    </location>
</feature>
<dbReference type="GO" id="GO:0006898">
    <property type="term" value="P:receptor-mediated endocytosis"/>
    <property type="evidence" value="ECO:0007669"/>
    <property type="project" value="TreeGrafter"/>
</dbReference>
<dbReference type="InterPro" id="IPR022365">
    <property type="entry name" value="Clathrin_H-chain_propeller_rpt"/>
</dbReference>
<feature type="domain" description="Clathrin heavy chain linker core motif" evidence="9">
    <location>
        <begin position="336"/>
        <end position="355"/>
    </location>
</feature>
<comment type="function">
    <text evidence="6">Clathrin is the major protein of the polyhedral coat of coated pits and vesicles.</text>
</comment>
<feature type="repeat" description="CHCR" evidence="7">
    <location>
        <begin position="1429"/>
        <end position="1572"/>
    </location>
</feature>
<dbReference type="InterPro" id="IPR016025">
    <property type="entry name" value="Clathrin_H-chain_N"/>
</dbReference>
<sequence length="1647" mass="184390">MSELPIKFQEHAVLTALGVPETAISFNSCTLESDGYVCVRETSDTGNQVAIIELKNNNEVTRRAMTADSAIISPVSSSTSGKVLALRAQGRTVQVVNLDTKQRIKHTVMTEDIVFWRWLTPNILGLVTDRSIFTWDVTDESAVAPQVLTMRHASLAGCQIINLQQNEKGSWYLVNGISQGEGGAIVGHMQLFSRERGVSQAIEGHAGSFGTLGEYSLFSFVNRSPTGGAKMHIVEIDHVEGQPTFAKKQVDVFFPAEAGADFPVAHVISKVYGIIYVVTKLGFIHLYDADSGSVIFMNRISADPVFAACDFAEKGIMVINRKGQVLSVELNESVAVNYALTQLNNAGLALALASRAGLPGAENLYAKQFEQLLAEGKYNEAAKVAASSPNGLLRTPATIQRLKSIQSPPGEISPVLTYFSSLLDHGTLNEVESIDLATPVLQQGRKQLLEKWIRENKLTPSEQLGDMIKPFDTTLSLAIYLRVGTVPFKVVQGFVELGEYDKIVPYCQKASYKPDFITLIQSISRSNPDRASEFAQQLVSSPDASEKLDLERLADVFLSQNLVQQATAVLLDALKENKPEYGHLQTRLLESNLAAAPQVADAILGNKLFTQYDKQRIATLAEKAGLSMRALENFENPKDIKRVLSSPGMSQVSPEWLVNYFGTLTVDTSLELLKQMLESNTKANLPVVVQIATKYADLFGAVKLINLFEEAKSAEGIYQFLQSIVNLTDDPVVVFKYIQGAASIGQFSELQRIISTNDVYNPEKVKNFLKDAKLADQLPLITLCNRFGFIHELVLYLYQNNQFQFIQVYVQQVNPSATPEVIGGLLDVDCDESRITALLDNAVGQVSVGPLAAEVEKRNRLKLLLPFLEKTIQLGSQDQAVYDTLAKVYIDSNNNAEKFLQENDLYNTLVVGKYCESRDPYLAFICYSKGKNDDELIAITNENSMSKYQARYLLKRADLTLWAKVLTPDNQYCKSVVDQLVGVAVPETDNSEEVSVAVKALMAADMSLELIELLEKITLERTAFSDNPSLQNLLLLTCIKAEKSKVADLIDRLDKYNVDEISRICIEHGLNEEAYSIFIKEKRLPEALTVLTDNIMSLDRAADFAEKYDTPDLWSSLAKAQLAGLRISDAIGSYIKANDPSNFAEVIELAKRSGKDDELVDYLKMARKSIREPIVDGQLIVCYAQMGKKAELDELVDGTSVADLDQVGDELYSQGLFEAARKVYSAESNWSKLASTLVHIGDYQAAVDAARKSSSVKVWRQVFDVCIEKREFRLAQICGLSLIVHAEELRAVVDMYIFIGAVDELSSLLEQGLALERAHMGMFTELAVVYAKFYPEKLMEHLNLFWSRVNIPKVIRVTEDLHLWTALVFLYRHYDEFDNAAMAMMEHSADAFEHNAFKEIVVKVSNLEIYYKAISFYMAEQPNLVGDLLSALTPRIDVSRVVRMFMQSDNLPLIKSFLIAVQPQNNFVVNNAYHDLLIEEEDYKSLRVSVDSYDRYDPIDLAQRLEKHELIFFRQIAAHLFAKNKKWHKSIMLSKEDKLWKDAISFAAQSGKSDVAEDLLRYFVDIGNKECYVAMLYVCYELIPHDVVEEVCWRYNLNDYTMPYFINYRREQAELVKKLQEEVNKVKVNENKDEDAAPAPMLIGYSY</sequence>
<keyword evidence="11" id="KW-1185">Reference proteome</keyword>
<feature type="repeat" description="CHCR" evidence="7">
    <location>
        <begin position="541"/>
        <end position="689"/>
    </location>
</feature>
<evidence type="ECO:0000259" key="9">
    <source>
        <dbReference type="Pfam" id="PF09268"/>
    </source>
</evidence>
<dbReference type="GO" id="GO:0006886">
    <property type="term" value="P:intracellular protein transport"/>
    <property type="evidence" value="ECO:0007669"/>
    <property type="project" value="UniProtKB-UniRule"/>
</dbReference>
<dbReference type="Gene3D" id="1.25.40.10">
    <property type="entry name" value="Tetratricopeptide repeat domain"/>
    <property type="match status" value="2"/>
</dbReference>
<keyword evidence="4 6" id="KW-0168">Coated pit</keyword>
<dbReference type="PROSITE" id="PS50236">
    <property type="entry name" value="CHCR"/>
    <property type="match status" value="7"/>
</dbReference>
<dbReference type="Proteomes" id="UP001362899">
    <property type="component" value="Unassembled WGS sequence"/>
</dbReference>
<dbReference type="Pfam" id="PF13838">
    <property type="entry name" value="Clathrin_H_link"/>
    <property type="match status" value="1"/>
</dbReference>
<feature type="repeat" description="CHCR" evidence="7">
    <location>
        <begin position="985"/>
        <end position="1130"/>
    </location>
</feature>
<dbReference type="GO" id="GO:0005829">
    <property type="term" value="C:cytosol"/>
    <property type="evidence" value="ECO:0007669"/>
    <property type="project" value="GOC"/>
</dbReference>
<proteinExistence type="inferred from homology"/>
<dbReference type="FunFam" id="1.25.40.10:FF:000001">
    <property type="entry name" value="Clathrin heavy chain"/>
    <property type="match status" value="1"/>
</dbReference>
<dbReference type="InterPro" id="IPR016341">
    <property type="entry name" value="Clathrin_heavy_chain"/>
</dbReference>
<comment type="caution">
    <text evidence="10">The sequence shown here is derived from an EMBL/GenBank/DDBJ whole genome shotgun (WGS) entry which is preliminary data.</text>
</comment>
<dbReference type="GO" id="GO:0030132">
    <property type="term" value="C:clathrin coat of coated pit"/>
    <property type="evidence" value="ECO:0007669"/>
    <property type="project" value="InterPro"/>
</dbReference>
<feature type="repeat" description="CHCR" evidence="7">
    <location>
        <begin position="839"/>
        <end position="978"/>
    </location>
</feature>
<reference evidence="10 11" key="1">
    <citation type="journal article" date="2023" name="Elife">
        <title>Identification of key yeast species and microbe-microbe interactions impacting larval growth of Drosophila in the wild.</title>
        <authorList>
            <person name="Mure A."/>
            <person name="Sugiura Y."/>
            <person name="Maeda R."/>
            <person name="Honda K."/>
            <person name="Sakurai N."/>
            <person name="Takahashi Y."/>
            <person name="Watada M."/>
            <person name="Katoh T."/>
            <person name="Gotoh A."/>
            <person name="Gotoh Y."/>
            <person name="Taniguchi I."/>
            <person name="Nakamura K."/>
            <person name="Hayashi T."/>
            <person name="Katayama T."/>
            <person name="Uemura T."/>
            <person name="Hattori Y."/>
        </authorList>
    </citation>
    <scope>NUCLEOTIDE SEQUENCE [LARGE SCALE GENOMIC DNA]</scope>
    <source>
        <strain evidence="10 11">SB-73</strain>
    </source>
</reference>
<dbReference type="GO" id="GO:0030130">
    <property type="term" value="C:clathrin coat of trans-Golgi network vesicle"/>
    <property type="evidence" value="ECO:0007669"/>
    <property type="project" value="InterPro"/>
</dbReference>
<evidence type="ECO:0000256" key="5">
    <source>
        <dbReference type="ARBA" id="ARBA00023329"/>
    </source>
</evidence>
<evidence type="ECO:0000313" key="10">
    <source>
        <dbReference type="EMBL" id="GMM51666.1"/>
    </source>
</evidence>
<dbReference type="FunFam" id="1.25.40.10:FF:000002">
    <property type="entry name" value="Clathrin heavy chain"/>
    <property type="match status" value="1"/>
</dbReference>
<accession>A0AAV5RKI6</accession>
<evidence type="ECO:0000256" key="1">
    <source>
        <dbReference type="ARBA" id="ARBA00009535"/>
    </source>
</evidence>
<keyword evidence="8" id="KW-0175">Coiled coil</keyword>
<gene>
    <name evidence="10" type="ORF">DASB73_026290</name>
</gene>
<dbReference type="InterPro" id="IPR016024">
    <property type="entry name" value="ARM-type_fold"/>
</dbReference>
<dbReference type="PIRSF" id="PIRSF002290">
    <property type="entry name" value="Clathrin_H_chain"/>
    <property type="match status" value="1"/>
</dbReference>
<dbReference type="Gene3D" id="2.130.10.110">
    <property type="entry name" value="Clathrin heavy-chain terminal domain"/>
    <property type="match status" value="1"/>
</dbReference>
<evidence type="ECO:0000256" key="3">
    <source>
        <dbReference type="ARBA" id="ARBA00023136"/>
    </source>
</evidence>
<dbReference type="Pfam" id="PF00637">
    <property type="entry name" value="Clathrin"/>
    <property type="match status" value="7"/>
</dbReference>
<evidence type="ECO:0000256" key="6">
    <source>
        <dbReference type="PIRNR" id="PIRNR002290"/>
    </source>
</evidence>
<dbReference type="SUPFAM" id="SSF48371">
    <property type="entry name" value="ARM repeat"/>
    <property type="match status" value="5"/>
</dbReference>
<dbReference type="Pfam" id="PF01394">
    <property type="entry name" value="Clathrin_propel"/>
    <property type="match status" value="1"/>
</dbReference>
<feature type="repeat" description="CHCR" evidence="7">
    <location>
        <begin position="1134"/>
        <end position="1275"/>
    </location>
</feature>
<evidence type="ECO:0000256" key="7">
    <source>
        <dbReference type="PROSITE-ProRule" id="PRU01006"/>
    </source>
</evidence>
<dbReference type="GO" id="GO:0006895">
    <property type="term" value="P:Golgi to endosome transport"/>
    <property type="evidence" value="ECO:0007669"/>
    <property type="project" value="TreeGrafter"/>
</dbReference>
<dbReference type="PANTHER" id="PTHR10292">
    <property type="entry name" value="CLATHRIN HEAVY CHAIN RELATED"/>
    <property type="match status" value="1"/>
</dbReference>
<dbReference type="InterPro" id="IPR000547">
    <property type="entry name" value="Clathrin_H-chain/VPS_repeat"/>
</dbReference>
<dbReference type="SUPFAM" id="SSF50989">
    <property type="entry name" value="Clathrin heavy-chain terminal domain"/>
    <property type="match status" value="1"/>
</dbReference>
<dbReference type="GO" id="GO:0005198">
    <property type="term" value="F:structural molecule activity"/>
    <property type="evidence" value="ECO:0007669"/>
    <property type="project" value="InterPro"/>
</dbReference>
<evidence type="ECO:0000256" key="2">
    <source>
        <dbReference type="ARBA" id="ARBA00022737"/>
    </source>
</evidence>
<keyword evidence="5 6" id="KW-0968">Cytoplasmic vesicle</keyword>
<dbReference type="GO" id="GO:0071439">
    <property type="term" value="C:clathrin complex"/>
    <property type="evidence" value="ECO:0007669"/>
    <property type="project" value="InterPro"/>
</dbReference>
<dbReference type="PANTHER" id="PTHR10292:SF1">
    <property type="entry name" value="CLATHRIN HEAVY CHAIN"/>
    <property type="match status" value="1"/>
</dbReference>
<feature type="repeat" description="CHCR" evidence="7">
    <location>
        <begin position="692"/>
        <end position="834"/>
    </location>
</feature>
<dbReference type="GO" id="GO:0032051">
    <property type="term" value="F:clathrin light chain binding"/>
    <property type="evidence" value="ECO:0007669"/>
    <property type="project" value="InterPro"/>
</dbReference>
<keyword evidence="3 6" id="KW-0472">Membrane</keyword>
<comment type="similarity">
    <text evidence="1 6">Belongs to the clathrin heavy chain family.</text>
</comment>
<dbReference type="SMART" id="SM00299">
    <property type="entry name" value="CLH"/>
    <property type="match status" value="7"/>
</dbReference>
<evidence type="ECO:0000256" key="8">
    <source>
        <dbReference type="SAM" id="Coils"/>
    </source>
</evidence>
<protein>
    <recommendedName>
        <fullName evidence="6">Clathrin heavy chain</fullName>
    </recommendedName>
</protein>
<dbReference type="InterPro" id="IPR055358">
    <property type="entry name" value="CHCR"/>
</dbReference>
<organism evidence="10 11">
    <name type="scientific">Starmerella bacillaris</name>
    <name type="common">Yeast</name>
    <name type="synonym">Candida zemplinina</name>
    <dbReference type="NCBI Taxonomy" id="1247836"/>
    <lineage>
        <taxon>Eukaryota</taxon>
        <taxon>Fungi</taxon>
        <taxon>Dikarya</taxon>
        <taxon>Ascomycota</taxon>
        <taxon>Saccharomycotina</taxon>
        <taxon>Dipodascomycetes</taxon>
        <taxon>Dipodascales</taxon>
        <taxon>Trichomonascaceae</taxon>
        <taxon>Starmerella</taxon>
    </lineage>
</organism>
<dbReference type="FunFam" id="2.130.10.110:FF:000003">
    <property type="entry name" value="Clathrin heavy chain"/>
    <property type="match status" value="1"/>
</dbReference>
<dbReference type="EMBL" id="BTGC01000008">
    <property type="protein sequence ID" value="GMM51666.1"/>
    <property type="molecule type" value="Genomic_DNA"/>
</dbReference>
<evidence type="ECO:0000256" key="4">
    <source>
        <dbReference type="ARBA" id="ARBA00023176"/>
    </source>
</evidence>
<dbReference type="InterPro" id="IPR011990">
    <property type="entry name" value="TPR-like_helical_dom_sf"/>
</dbReference>
<dbReference type="GO" id="GO:0030479">
    <property type="term" value="C:actin cortical patch"/>
    <property type="evidence" value="ECO:0007669"/>
    <property type="project" value="TreeGrafter"/>
</dbReference>